<evidence type="ECO:0000313" key="11">
    <source>
        <dbReference type="EMBL" id="MDP2539056.1"/>
    </source>
</evidence>
<evidence type="ECO:0000256" key="7">
    <source>
        <dbReference type="ARBA" id="ARBA00023136"/>
    </source>
</evidence>
<evidence type="ECO:0000256" key="3">
    <source>
        <dbReference type="ARBA" id="ARBA00022475"/>
    </source>
</evidence>
<feature type="transmembrane region" description="Helical" evidence="9">
    <location>
        <begin position="148"/>
        <end position="168"/>
    </location>
</feature>
<evidence type="ECO:0000313" key="10">
    <source>
        <dbReference type="EMBL" id="MDO7252954.1"/>
    </source>
</evidence>
<reference evidence="11 13" key="1">
    <citation type="submission" date="2023-07" db="EMBL/GenBank/DDBJ databases">
        <title>Unpublished Manusciprt.</title>
        <authorList>
            <person name="Aydin F."/>
            <person name="Tarhane S."/>
            <person name="Saticioglu I.B."/>
            <person name="Karakaya E."/>
            <person name="Abay S."/>
            <person name="Guran O."/>
            <person name="Bozkurt E."/>
            <person name="Uzum N."/>
            <person name="Olgun K."/>
            <person name="Jablonski D."/>
        </authorList>
    </citation>
    <scope>NUCLEOTIDE SEQUENCE</scope>
    <source>
        <strain evidence="13">faydin-H75</strain>
        <strain evidence="11">Faydin-H76</strain>
    </source>
</reference>
<sequence>MKMLITGMICGILLGFVLQRGRFCVVGAYRDIILSKKFTVFVAIFIAIFIQSVGVFLLENSGIIKVNHEPFFWLATILGGIVFGFGMVLAGGCATGTWYRSGEGLIGSYIALLFYMLGAAMVKFGVLKPINENLKSYQIQDSTIYQSLGVSPLVLIVILFFIVCLLVYRELKKPKLKIARLSAKKTGISHWLFEKSWHPFVSAILVGLIAILAWPLSYATGREFGLGITTPSANIIGFLTAGNIDLIDWGVFLVLGIFIGSFIAAKGSNEFKFRLPDKKTLGQNAFGGLLMGFGASLAGGCTIGNGLVETAIFSYQGWVAMLCFFIGSSIATYVMIIRPSKLALKTKS</sequence>
<accession>A0AA90PJJ9</accession>
<comment type="caution">
    <text evidence="11">The sequence shown here is derived from an EMBL/GenBank/DDBJ whole genome shotgun (WGS) entry which is preliminary data.</text>
</comment>
<feature type="transmembrane region" description="Helical" evidence="9">
    <location>
        <begin position="286"/>
        <end position="307"/>
    </location>
</feature>
<dbReference type="Pfam" id="PF04143">
    <property type="entry name" value="Sulf_transp"/>
    <property type="match status" value="1"/>
</dbReference>
<dbReference type="GO" id="GO:0005886">
    <property type="term" value="C:plasma membrane"/>
    <property type="evidence" value="ECO:0007669"/>
    <property type="project" value="UniProtKB-SubCell"/>
</dbReference>
<name>A0AA90PJJ9_9HELI</name>
<dbReference type="AlphaFoldDB" id="A0AA90PJJ9"/>
<dbReference type="PANTHER" id="PTHR30574">
    <property type="entry name" value="INNER MEMBRANE PROTEIN YEDE"/>
    <property type="match status" value="1"/>
</dbReference>
<gene>
    <name evidence="10" type="ORF">Q5I04_03370</name>
    <name evidence="11" type="ORF">Q5I06_04630</name>
</gene>
<feature type="transmembrane region" description="Helical" evidence="9">
    <location>
        <begin position="197"/>
        <end position="217"/>
    </location>
</feature>
<keyword evidence="7 9" id="KW-0472">Membrane</keyword>
<dbReference type="Proteomes" id="UP001177258">
    <property type="component" value="Unassembled WGS sequence"/>
</dbReference>
<comment type="subcellular location">
    <subcellularLocation>
        <location evidence="1">Cell inner membrane</location>
        <topology evidence="1">Multi-pass membrane protein</topology>
    </subcellularLocation>
</comment>
<evidence type="ECO:0000256" key="4">
    <source>
        <dbReference type="ARBA" id="ARBA00022519"/>
    </source>
</evidence>
<evidence type="ECO:0000256" key="6">
    <source>
        <dbReference type="ARBA" id="ARBA00022989"/>
    </source>
</evidence>
<organism evidence="11 12">
    <name type="scientific">Helicobacter cappadocius</name>
    <dbReference type="NCBI Taxonomy" id="3063998"/>
    <lineage>
        <taxon>Bacteria</taxon>
        <taxon>Pseudomonadati</taxon>
        <taxon>Campylobacterota</taxon>
        <taxon>Epsilonproteobacteria</taxon>
        <taxon>Campylobacterales</taxon>
        <taxon>Helicobacteraceae</taxon>
        <taxon>Helicobacter</taxon>
    </lineage>
</organism>
<dbReference type="InterPro" id="IPR007272">
    <property type="entry name" value="Sulf_transp_TsuA/YedE"/>
</dbReference>
<dbReference type="EMBL" id="JAUYZK010000005">
    <property type="protein sequence ID" value="MDP2539056.1"/>
    <property type="molecule type" value="Genomic_DNA"/>
</dbReference>
<reference evidence="10" key="2">
    <citation type="submission" date="2023-07" db="EMBL/GenBank/DDBJ databases">
        <authorList>
            <person name="Aydin F."/>
            <person name="Tarhane S."/>
            <person name="Saticioglu I.B."/>
            <person name="Karakaya E."/>
            <person name="Abay S."/>
            <person name="Guran O."/>
            <person name="Bozkurt E."/>
            <person name="Uzum N."/>
            <person name="Olgun K."/>
            <person name="Jablonski D."/>
        </authorList>
    </citation>
    <scope>NUCLEOTIDE SEQUENCE</scope>
    <source>
        <strain evidence="10">Faydin-H75</strain>
    </source>
</reference>
<evidence type="ECO:0000256" key="2">
    <source>
        <dbReference type="ARBA" id="ARBA00022448"/>
    </source>
</evidence>
<proteinExistence type="inferred from homology"/>
<evidence type="ECO:0000256" key="5">
    <source>
        <dbReference type="ARBA" id="ARBA00022692"/>
    </source>
</evidence>
<keyword evidence="13" id="KW-1185">Reference proteome</keyword>
<evidence type="ECO:0000313" key="12">
    <source>
        <dbReference type="Proteomes" id="UP001177258"/>
    </source>
</evidence>
<reference evidence="10 12" key="3">
    <citation type="journal article" date="2024" name="Syst. Appl. Microbiol.">
        <title>Helicobacter cappadocius sp. nov., from lizards: The first psychrotrophic Helicobacter species.</title>
        <authorList>
            <person name="Aydin F."/>
            <person name="Tarhane S."/>
            <person name="Karakaya E."/>
            <person name="Abay S."/>
            <person name="Kayman T."/>
            <person name="Guran O."/>
            <person name="Bozkurt E."/>
            <person name="Uzum N."/>
            <person name="Avci A."/>
            <person name="Olgun K."/>
            <person name="Jablonski D."/>
            <person name="Guran C."/>
            <person name="Burcin Saticioglu I."/>
        </authorList>
    </citation>
    <scope>NUCLEOTIDE SEQUENCE [LARGE SCALE GENOMIC DNA]</scope>
    <source>
        <strain evidence="10">Faydin-H75</strain>
        <strain evidence="12">faydin-H76</strain>
    </source>
</reference>
<feature type="transmembrane region" description="Helical" evidence="9">
    <location>
        <begin position="105"/>
        <end position="127"/>
    </location>
</feature>
<protein>
    <submittedName>
        <fullName evidence="11">YeeE/YedE family protein</fullName>
    </submittedName>
</protein>
<feature type="transmembrane region" description="Helical" evidence="9">
    <location>
        <begin position="247"/>
        <end position="265"/>
    </location>
</feature>
<evidence type="ECO:0000256" key="9">
    <source>
        <dbReference type="SAM" id="Phobius"/>
    </source>
</evidence>
<evidence type="ECO:0000313" key="13">
    <source>
        <dbReference type="Proteomes" id="UP001240777"/>
    </source>
</evidence>
<keyword evidence="6 9" id="KW-1133">Transmembrane helix</keyword>
<keyword evidence="3" id="KW-1003">Cell membrane</keyword>
<evidence type="ECO:0000256" key="8">
    <source>
        <dbReference type="ARBA" id="ARBA00035655"/>
    </source>
</evidence>
<dbReference type="Proteomes" id="UP001240777">
    <property type="component" value="Unassembled WGS sequence"/>
</dbReference>
<feature type="transmembrane region" description="Helical" evidence="9">
    <location>
        <begin position="313"/>
        <end position="337"/>
    </location>
</feature>
<keyword evidence="4" id="KW-0997">Cell inner membrane</keyword>
<keyword evidence="2" id="KW-0813">Transport</keyword>
<keyword evidence="5 9" id="KW-0812">Transmembrane</keyword>
<feature type="transmembrane region" description="Helical" evidence="9">
    <location>
        <begin position="70"/>
        <end position="99"/>
    </location>
</feature>
<evidence type="ECO:0000256" key="1">
    <source>
        <dbReference type="ARBA" id="ARBA00004429"/>
    </source>
</evidence>
<dbReference type="PANTHER" id="PTHR30574:SF1">
    <property type="entry name" value="SULPHUR TRANSPORT DOMAIN-CONTAINING PROTEIN"/>
    <property type="match status" value="1"/>
</dbReference>
<dbReference type="EMBL" id="JAUPEV010000004">
    <property type="protein sequence ID" value="MDO7252954.1"/>
    <property type="molecule type" value="Genomic_DNA"/>
</dbReference>
<feature type="transmembrane region" description="Helical" evidence="9">
    <location>
        <begin position="38"/>
        <end position="58"/>
    </location>
</feature>
<comment type="similarity">
    <text evidence="8">Belongs to the TsuA/YedE (TC 9.B.102) family.</text>
</comment>